<sequence>MSKKMNRLFATWMMSMFFIPSLMLGGIDVSSVTVEIDPIKQTLDVNLPQVYILPDSPLYQVKLMWEQVKMFLSQTQQQQIELCIQLANVRLSETLALLDQNKIDLATKTYGEYLQLSNRSEQLWDDSKESLTKPTGEETTSGDQFLVTQTKVGIQREIKQLANVLMGEYKIKWTK</sequence>
<dbReference type="Pfam" id="PF18915">
    <property type="entry name" value="DUF5667"/>
    <property type="match status" value="1"/>
</dbReference>
<evidence type="ECO:0000313" key="3">
    <source>
        <dbReference type="Proteomes" id="UP000228920"/>
    </source>
</evidence>
<evidence type="ECO:0000259" key="1">
    <source>
        <dbReference type="Pfam" id="PF18915"/>
    </source>
</evidence>
<dbReference type="InterPro" id="IPR043725">
    <property type="entry name" value="DUF5667"/>
</dbReference>
<dbReference type="AlphaFoldDB" id="A0A2M7TLG3"/>
<evidence type="ECO:0000313" key="2">
    <source>
        <dbReference type="EMBL" id="PIZ47932.1"/>
    </source>
</evidence>
<dbReference type="Proteomes" id="UP000228920">
    <property type="component" value="Unassembled WGS sequence"/>
</dbReference>
<dbReference type="EMBL" id="PFNL01000022">
    <property type="protein sequence ID" value="PIZ47932.1"/>
    <property type="molecule type" value="Genomic_DNA"/>
</dbReference>
<proteinExistence type="predicted"/>
<comment type="caution">
    <text evidence="2">The sequence shown here is derived from an EMBL/GenBank/DDBJ whole genome shotgun (WGS) entry which is preliminary data.</text>
</comment>
<name>A0A2M7TLG3_UNCKA</name>
<feature type="domain" description="DUF5667" evidence="1">
    <location>
        <begin position="52"/>
        <end position="133"/>
    </location>
</feature>
<accession>A0A2M7TLG3</accession>
<organism evidence="2 3">
    <name type="scientific">candidate division WWE3 bacterium CG_4_10_14_0_2_um_filter_41_14</name>
    <dbReference type="NCBI Taxonomy" id="1975072"/>
    <lineage>
        <taxon>Bacteria</taxon>
        <taxon>Katanobacteria</taxon>
    </lineage>
</organism>
<reference evidence="3" key="1">
    <citation type="submission" date="2017-09" db="EMBL/GenBank/DDBJ databases">
        <title>Depth-based differentiation of microbial function through sediment-hosted aquifers and enrichment of novel symbionts in the deep terrestrial subsurface.</title>
        <authorList>
            <person name="Probst A.J."/>
            <person name="Ladd B."/>
            <person name="Jarett J.K."/>
            <person name="Geller-Mcgrath D.E."/>
            <person name="Sieber C.M.K."/>
            <person name="Emerson J.B."/>
            <person name="Anantharaman K."/>
            <person name="Thomas B.C."/>
            <person name="Malmstrom R."/>
            <person name="Stieglmeier M."/>
            <person name="Klingl A."/>
            <person name="Woyke T."/>
            <person name="Ryan C.M."/>
            <person name="Banfield J.F."/>
        </authorList>
    </citation>
    <scope>NUCLEOTIDE SEQUENCE [LARGE SCALE GENOMIC DNA]</scope>
</reference>
<gene>
    <name evidence="2" type="ORF">COY32_00965</name>
</gene>
<protein>
    <recommendedName>
        <fullName evidence="1">DUF5667 domain-containing protein</fullName>
    </recommendedName>
</protein>